<evidence type="ECO:0000256" key="1">
    <source>
        <dbReference type="ARBA" id="ARBA00022596"/>
    </source>
</evidence>
<dbReference type="PANTHER" id="PTHR36566:SF1">
    <property type="entry name" value="PYRIDINIUM-3,5-BISTHIOCARBOXYLIC ACID MONONUCLEOTIDE NICKEL INSERTION PROTEIN"/>
    <property type="match status" value="1"/>
</dbReference>
<keyword evidence="1" id="KW-0533">Nickel</keyword>
<evidence type="ECO:0000313" key="4">
    <source>
        <dbReference type="Proteomes" id="UP001530377"/>
    </source>
</evidence>
<dbReference type="PANTHER" id="PTHR36566">
    <property type="entry name" value="NICKEL INSERTION PROTEIN-RELATED"/>
    <property type="match status" value="1"/>
</dbReference>
<comment type="caution">
    <text evidence="3">The sequence shown here is derived from an EMBL/GenBank/DDBJ whole genome shotgun (WGS) entry which is preliminary data.</text>
</comment>
<protein>
    <submittedName>
        <fullName evidence="3">Uncharacterized protein</fullName>
    </submittedName>
</protein>
<proteinExistence type="predicted"/>
<name>A0ABD3RFV0_9STRA</name>
<dbReference type="Pfam" id="PF01969">
    <property type="entry name" value="Ni_insertion"/>
    <property type="match status" value="1"/>
</dbReference>
<reference evidence="3 4" key="1">
    <citation type="submission" date="2024-10" db="EMBL/GenBank/DDBJ databases">
        <title>Updated reference genomes for cyclostephanoid diatoms.</title>
        <authorList>
            <person name="Roberts W.R."/>
            <person name="Alverson A.J."/>
        </authorList>
    </citation>
    <scope>NUCLEOTIDE SEQUENCE [LARGE SCALE GENOMIC DNA]</scope>
    <source>
        <strain evidence="3 4">AJA228-03</strain>
    </source>
</reference>
<evidence type="ECO:0000256" key="2">
    <source>
        <dbReference type="SAM" id="MobiDB-lite"/>
    </source>
</evidence>
<keyword evidence="4" id="KW-1185">Reference proteome</keyword>
<accession>A0ABD3RFV0</accession>
<sequence length="620" mass="68062">MSSNFVSMENNMHAHFDCFSGAAGDMMLAACLDAADSLPRPLVLRPDGGHTGKNSDELLFRLIYDLEGGLVELKGEFDISAKRVWRGMGRIAAMKVDVHSVYNHEAAPVPGVRKSHETHQHQPGHHRHDHEHTSAVAKGSKEDPKPLGDEHNHSHSHMHDHEHSRSHDHYHGHSYDHDNSHDHQSSGGKLRNLPQITKMLRSAPSHHIPTRVATLAIEAFTALAQAEMRTHGAESIDQVHFHEVGAVDSIVDTVGTLLALHYLGVNLGLDNDDAAAVTCSPLPLGEGTVWTAHGHLPVPAFATGHLMIGMQTCPGPKGVTGELVTPTAAALLRVLSGVDSSRDGKDRGPYWQSTWVPGRPPSMIPRAVGIGAGTKDFKRHPNVLRLILGDIMHQTHCDSDALVVTESAGEGSEPNYDVTKVSDDFLHTNLHSEEVIICKSKESVTTEHDEQTPKLWDMHKLTHIQANIDDATPELLAHAADLILDNGAIDVWIHPIVMKKGRPAHSLNCIFRCDSGSTVDAERRLLSIIFRHTTTLGIRMQRNILRAALKRRFVQVQLPYTDNIRQGKVNVKISSLNDGEVVNVKAEFDQCKTVSEESGVPLKIVSSTAERLAWDHHVTP</sequence>
<dbReference type="InterPro" id="IPR002822">
    <property type="entry name" value="Ni_insertion"/>
</dbReference>
<feature type="region of interest" description="Disordered" evidence="2">
    <location>
        <begin position="107"/>
        <end position="190"/>
    </location>
</feature>
<feature type="compositionally biased region" description="Basic and acidic residues" evidence="2">
    <location>
        <begin position="139"/>
        <end position="184"/>
    </location>
</feature>
<evidence type="ECO:0000313" key="3">
    <source>
        <dbReference type="EMBL" id="KAL3806340.1"/>
    </source>
</evidence>
<gene>
    <name evidence="3" type="ORF">ACHAXA_000698</name>
</gene>
<dbReference type="AlphaFoldDB" id="A0ABD3RFV0"/>
<organism evidence="3 4">
    <name type="scientific">Cyclostephanos tholiformis</name>
    <dbReference type="NCBI Taxonomy" id="382380"/>
    <lineage>
        <taxon>Eukaryota</taxon>
        <taxon>Sar</taxon>
        <taxon>Stramenopiles</taxon>
        <taxon>Ochrophyta</taxon>
        <taxon>Bacillariophyta</taxon>
        <taxon>Coscinodiscophyceae</taxon>
        <taxon>Thalassiosirophycidae</taxon>
        <taxon>Stephanodiscales</taxon>
        <taxon>Stephanodiscaceae</taxon>
        <taxon>Cyclostephanos</taxon>
    </lineage>
</organism>
<dbReference type="EMBL" id="JALLPB020000830">
    <property type="protein sequence ID" value="KAL3806340.1"/>
    <property type="molecule type" value="Genomic_DNA"/>
</dbReference>
<dbReference type="Gene3D" id="3.30.70.1380">
    <property type="entry name" value="Transcriptional regulatory protein pf0864 domain like"/>
    <property type="match status" value="1"/>
</dbReference>
<dbReference type="Proteomes" id="UP001530377">
    <property type="component" value="Unassembled WGS sequence"/>
</dbReference>
<dbReference type="Gene3D" id="3.10.20.300">
    <property type="entry name" value="mk0293 like domain"/>
    <property type="match status" value="1"/>
</dbReference>